<protein>
    <submittedName>
        <fullName evidence="2">Uncharacterized protein</fullName>
    </submittedName>
</protein>
<name>A0A1H9Q435_9LACT</name>
<gene>
    <name evidence="2" type="ORF">SAMN04488559_101332</name>
</gene>
<keyword evidence="1" id="KW-0472">Membrane</keyword>
<evidence type="ECO:0000256" key="1">
    <source>
        <dbReference type="SAM" id="Phobius"/>
    </source>
</evidence>
<proteinExistence type="predicted"/>
<dbReference type="RefSeq" id="WP_092649592.1">
    <property type="nucleotide sequence ID" value="NZ_FOHA01000001.1"/>
</dbReference>
<keyword evidence="3" id="KW-1185">Reference proteome</keyword>
<evidence type="ECO:0000313" key="2">
    <source>
        <dbReference type="EMBL" id="SER55152.1"/>
    </source>
</evidence>
<reference evidence="2 3" key="1">
    <citation type="submission" date="2016-10" db="EMBL/GenBank/DDBJ databases">
        <authorList>
            <person name="de Groot N.N."/>
        </authorList>
    </citation>
    <scope>NUCLEOTIDE SEQUENCE [LARGE SCALE GENOMIC DNA]</scope>
    <source>
        <strain evidence="2 3">DSM 13760</strain>
    </source>
</reference>
<sequence>MKKHWKWIVAVGIFCMIGFYFFKATHVKTQEFGYVALVKIDFRLTKVEKNEEDIVYERYFSAYDISEAEIVDYFYALKNGKGYGYSMKSTKAEISGELKNEGRVGVYSEVANDFLAKNLYGLSIMIEKQANGYYFIIKEFPMR</sequence>
<dbReference type="EMBL" id="FOHA01000001">
    <property type="protein sequence ID" value="SER55152.1"/>
    <property type="molecule type" value="Genomic_DNA"/>
</dbReference>
<feature type="transmembrane region" description="Helical" evidence="1">
    <location>
        <begin position="6"/>
        <end position="22"/>
    </location>
</feature>
<keyword evidence="1" id="KW-1133">Transmembrane helix</keyword>
<dbReference type="STRING" id="142588.SAMN04488559_101332"/>
<dbReference type="Proteomes" id="UP000198948">
    <property type="component" value="Unassembled WGS sequence"/>
</dbReference>
<organism evidence="2 3">
    <name type="scientific">Isobaculum melis</name>
    <dbReference type="NCBI Taxonomy" id="142588"/>
    <lineage>
        <taxon>Bacteria</taxon>
        <taxon>Bacillati</taxon>
        <taxon>Bacillota</taxon>
        <taxon>Bacilli</taxon>
        <taxon>Lactobacillales</taxon>
        <taxon>Carnobacteriaceae</taxon>
        <taxon>Isobaculum</taxon>
    </lineage>
</organism>
<accession>A0A1H9Q435</accession>
<evidence type="ECO:0000313" key="3">
    <source>
        <dbReference type="Proteomes" id="UP000198948"/>
    </source>
</evidence>
<keyword evidence="1" id="KW-0812">Transmembrane</keyword>
<dbReference type="AlphaFoldDB" id="A0A1H9Q435"/>